<dbReference type="InterPro" id="IPR014051">
    <property type="entry name" value="Phosphoesterase_HXTX"/>
</dbReference>
<evidence type="ECO:0000313" key="4">
    <source>
        <dbReference type="EMBL" id="TGB00697.1"/>
    </source>
</evidence>
<dbReference type="PANTHER" id="PTHR35561:SF1">
    <property type="entry name" value="RNA 2',3'-CYCLIC PHOSPHODIESTERASE"/>
    <property type="match status" value="1"/>
</dbReference>
<dbReference type="PANTHER" id="PTHR35561">
    <property type="entry name" value="RNA 2',3'-CYCLIC PHOSPHODIESTERASE"/>
    <property type="match status" value="1"/>
</dbReference>
<evidence type="ECO:0000259" key="3">
    <source>
        <dbReference type="Pfam" id="PF02834"/>
    </source>
</evidence>
<sequence length="185" mass="21368">MSSHYFIGIPVEEEVKEHLIEWQDELKQHMNYQVWTEKEDFHITLKFLGACSDDKVEMFISRLQDIHHVSPFSLVLGPAGSFGDRKQPRVFFASVSDTSAIHILKQEVEEVASKLGWAKEKRAYRPHVTIAKKRAQGTSPLIGGDIPIFQHSLEQRVTKFHLYKIHPQQKPKYEIIATFSLGKEE</sequence>
<feature type="short sequence motif" description="HXTX 1" evidence="2">
    <location>
        <begin position="42"/>
        <end position="45"/>
    </location>
</feature>
<dbReference type="Gene3D" id="3.90.1140.10">
    <property type="entry name" value="Cyclic phosphodiesterase"/>
    <property type="match status" value="1"/>
</dbReference>
<comment type="caution">
    <text evidence="4">The sequence shown here is derived from an EMBL/GenBank/DDBJ whole genome shotgun (WGS) entry which is preliminary data.</text>
</comment>
<reference evidence="4 5" key="1">
    <citation type="journal article" date="2003" name="Int. J. Syst. Evol. Microbiol.">
        <title>Halobacillus salinus sp. nov., isolated from a salt lake on the coast of the East Sea in Korea.</title>
        <authorList>
            <person name="Yoon J.H."/>
            <person name="Kang K.H."/>
            <person name="Park Y.H."/>
        </authorList>
    </citation>
    <scope>NUCLEOTIDE SEQUENCE [LARGE SCALE GENOMIC DNA]</scope>
    <source>
        <strain evidence="4 5">HSL-3</strain>
    </source>
</reference>
<dbReference type="NCBIfam" id="TIGR02258">
    <property type="entry name" value="2_5_ligase"/>
    <property type="match status" value="1"/>
</dbReference>
<dbReference type="GO" id="GO:0008664">
    <property type="term" value="F:RNA 2',3'-cyclic 3'-phosphodiesterase activity"/>
    <property type="evidence" value="ECO:0007669"/>
    <property type="project" value="UniProtKB-EC"/>
</dbReference>
<evidence type="ECO:0000256" key="1">
    <source>
        <dbReference type="ARBA" id="ARBA00022801"/>
    </source>
</evidence>
<dbReference type="STRING" id="192814.GCA_900166575_03600"/>
<dbReference type="EC" id="3.1.4.58" evidence="2"/>
<comment type="catalytic activity">
    <reaction evidence="2">
        <text>a 3'-end 2',3'-cyclophospho-ribonucleotide-RNA + H2O = a 3'-end 2'-phospho-ribonucleotide-RNA + H(+)</text>
        <dbReference type="Rhea" id="RHEA:11828"/>
        <dbReference type="Rhea" id="RHEA-COMP:10464"/>
        <dbReference type="Rhea" id="RHEA-COMP:17353"/>
        <dbReference type="ChEBI" id="CHEBI:15377"/>
        <dbReference type="ChEBI" id="CHEBI:15378"/>
        <dbReference type="ChEBI" id="CHEBI:83064"/>
        <dbReference type="ChEBI" id="CHEBI:173113"/>
        <dbReference type="EC" id="3.1.4.58"/>
    </reaction>
</comment>
<feature type="domain" description="Phosphoesterase HXTX" evidence="3">
    <location>
        <begin position="9"/>
        <end position="91"/>
    </location>
</feature>
<dbReference type="Pfam" id="PF02834">
    <property type="entry name" value="LigT_PEase"/>
    <property type="match status" value="1"/>
</dbReference>
<dbReference type="InterPro" id="IPR009097">
    <property type="entry name" value="Cyclic_Pdiesterase"/>
</dbReference>
<gene>
    <name evidence="4" type="primary">thpR</name>
    <name evidence="4" type="ORF">E4663_19460</name>
</gene>
<dbReference type="SUPFAM" id="SSF55144">
    <property type="entry name" value="LigT-like"/>
    <property type="match status" value="1"/>
</dbReference>
<comment type="function">
    <text evidence="2">Hydrolyzes RNA 2',3'-cyclic phosphodiester to an RNA 2'-phosphomonoester.</text>
</comment>
<keyword evidence="1 2" id="KW-0378">Hydrolase</keyword>
<dbReference type="HAMAP" id="MF_01940">
    <property type="entry name" value="RNA_CPDase"/>
    <property type="match status" value="1"/>
</dbReference>
<dbReference type="Proteomes" id="UP000297982">
    <property type="component" value="Unassembled WGS sequence"/>
</dbReference>
<feature type="active site" description="Proton acceptor" evidence="2">
    <location>
        <position position="127"/>
    </location>
</feature>
<evidence type="ECO:0000313" key="5">
    <source>
        <dbReference type="Proteomes" id="UP000297982"/>
    </source>
</evidence>
<dbReference type="AlphaFoldDB" id="A0A4Z0GT31"/>
<comment type="similarity">
    <text evidence="2">Belongs to the 2H phosphoesterase superfamily. ThpR family.</text>
</comment>
<dbReference type="RefSeq" id="WP_135328826.1">
    <property type="nucleotide sequence ID" value="NZ_SRJC01000012.1"/>
</dbReference>
<dbReference type="GO" id="GO:0004113">
    <property type="term" value="F:2',3'-cyclic-nucleotide 3'-phosphodiesterase activity"/>
    <property type="evidence" value="ECO:0007669"/>
    <property type="project" value="InterPro"/>
</dbReference>
<feature type="active site" description="Proton donor" evidence="2">
    <location>
        <position position="42"/>
    </location>
</feature>
<organism evidence="4 5">
    <name type="scientific">Halobacillus salinus</name>
    <dbReference type="NCBI Taxonomy" id="192814"/>
    <lineage>
        <taxon>Bacteria</taxon>
        <taxon>Bacillati</taxon>
        <taxon>Bacillota</taxon>
        <taxon>Bacilli</taxon>
        <taxon>Bacillales</taxon>
        <taxon>Bacillaceae</taxon>
        <taxon>Halobacillus</taxon>
    </lineage>
</organism>
<name>A0A4Z0GT31_9BACI</name>
<feature type="short sequence motif" description="HXTX 2" evidence="2">
    <location>
        <begin position="127"/>
        <end position="130"/>
    </location>
</feature>
<dbReference type="InterPro" id="IPR004175">
    <property type="entry name" value="RNA_CPDase"/>
</dbReference>
<dbReference type="EMBL" id="SRJC01000012">
    <property type="protein sequence ID" value="TGB00697.1"/>
    <property type="molecule type" value="Genomic_DNA"/>
</dbReference>
<protein>
    <recommendedName>
        <fullName evidence="2">RNA 2',3'-cyclic phosphodiesterase</fullName>
        <shortName evidence="2">RNA 2',3'-CPDase</shortName>
        <ecNumber evidence="2">3.1.4.58</ecNumber>
    </recommendedName>
</protein>
<keyword evidence="5" id="KW-1185">Reference proteome</keyword>
<accession>A0A4Z0GT31</accession>
<evidence type="ECO:0000256" key="2">
    <source>
        <dbReference type="HAMAP-Rule" id="MF_01940"/>
    </source>
</evidence>
<proteinExistence type="inferred from homology"/>